<organism evidence="2 3">
    <name type="scientific">Mycolicibacterium tusciae</name>
    <dbReference type="NCBI Taxonomy" id="75922"/>
    <lineage>
        <taxon>Bacteria</taxon>
        <taxon>Bacillati</taxon>
        <taxon>Actinomycetota</taxon>
        <taxon>Actinomycetes</taxon>
        <taxon>Mycobacteriales</taxon>
        <taxon>Mycobacteriaceae</taxon>
        <taxon>Mycolicibacterium</taxon>
    </lineage>
</organism>
<dbReference type="RefSeq" id="WP_083124715.1">
    <property type="nucleotide sequence ID" value="NZ_MVIM01000003.1"/>
</dbReference>
<keyword evidence="3" id="KW-1185">Reference proteome</keyword>
<reference evidence="2 3" key="1">
    <citation type="submission" date="2017-02" db="EMBL/GenBank/DDBJ databases">
        <title>The new phylogeny of genus Mycobacterium.</title>
        <authorList>
            <person name="Tortoli E."/>
            <person name="Trovato A."/>
            <person name="Cirillo D.M."/>
        </authorList>
    </citation>
    <scope>NUCLEOTIDE SEQUENCE [LARGE SCALE GENOMIC DNA]</scope>
    <source>
        <strain evidence="2 3">DSM 44338</strain>
    </source>
</reference>
<dbReference type="Proteomes" id="UP000192411">
    <property type="component" value="Unassembled WGS sequence"/>
</dbReference>
<dbReference type="PANTHER" id="PTHR43319">
    <property type="entry name" value="BETA-LACTAMASE-RELATED"/>
    <property type="match status" value="1"/>
</dbReference>
<sequence length="398" mass="42830">MGGDADEGYGKVVDAFRRNFEAGKETGAAVAVYRDGRKVVDLWAGHRNGVTREPWQQDTIVNVFSTTKGVASLAVAVAASRGMIDYDAKVADYWPEFAQGGKGAITVRQLLSHQAGLVAITPPLTLAELTDPDRMSARIAEQHPAWPPGTRYGYHAATLGWYQSALIRKVDPQGRTLGRFFAEEIADPLGLDLHIGLPASVDRSRVALLEPVTRREMLLHLHTMPPLFVASLFNPKSLPARAFVVVAGVKDAGDFNRDEVRIPEMPSVNGTASAEAVAKLYGAAAMGAPELGLSRTVRDALEAPAVPPTRGVRDKVMFLDMSFSLGFGKPTAKFVFGSTEKAFGWPGLGGSFGFADPDTGIGYGYVLNKLGYHAHSDPRELALRQALFRDVLGARTQA</sequence>
<evidence type="ECO:0000313" key="2">
    <source>
        <dbReference type="EMBL" id="ORB66849.1"/>
    </source>
</evidence>
<evidence type="ECO:0000259" key="1">
    <source>
        <dbReference type="Pfam" id="PF00144"/>
    </source>
</evidence>
<dbReference type="SUPFAM" id="SSF56601">
    <property type="entry name" value="beta-lactamase/transpeptidase-like"/>
    <property type="match status" value="1"/>
</dbReference>
<proteinExistence type="predicted"/>
<feature type="domain" description="Beta-lactamase-related" evidence="1">
    <location>
        <begin position="16"/>
        <end position="383"/>
    </location>
</feature>
<protein>
    <submittedName>
        <fullName evidence="2">EstA family serine hydrolase</fullName>
    </submittedName>
</protein>
<evidence type="ECO:0000313" key="3">
    <source>
        <dbReference type="Proteomes" id="UP000192411"/>
    </source>
</evidence>
<name>A0A1X0JV84_9MYCO</name>
<dbReference type="STRING" id="75922.BST47_07125"/>
<dbReference type="PANTHER" id="PTHR43319:SF3">
    <property type="entry name" value="BETA-LACTAMASE-RELATED DOMAIN-CONTAINING PROTEIN"/>
    <property type="match status" value="1"/>
</dbReference>
<dbReference type="Gene3D" id="3.40.710.10">
    <property type="entry name" value="DD-peptidase/beta-lactamase superfamily"/>
    <property type="match status" value="1"/>
</dbReference>
<accession>A0A1X0JV84</accession>
<dbReference type="InterPro" id="IPR012338">
    <property type="entry name" value="Beta-lactam/transpept-like"/>
</dbReference>
<dbReference type="InterPro" id="IPR052907">
    <property type="entry name" value="Beta-lactamase/esterase"/>
</dbReference>
<dbReference type="OrthoDB" id="9809635at2"/>
<dbReference type="InterPro" id="IPR001466">
    <property type="entry name" value="Beta-lactam-related"/>
</dbReference>
<dbReference type="EMBL" id="MVIM01000003">
    <property type="protein sequence ID" value="ORB66849.1"/>
    <property type="molecule type" value="Genomic_DNA"/>
</dbReference>
<comment type="caution">
    <text evidence="2">The sequence shown here is derived from an EMBL/GenBank/DDBJ whole genome shotgun (WGS) entry which is preliminary data.</text>
</comment>
<dbReference type="AlphaFoldDB" id="A0A1X0JV84"/>
<dbReference type="GO" id="GO:0016787">
    <property type="term" value="F:hydrolase activity"/>
    <property type="evidence" value="ECO:0007669"/>
    <property type="project" value="UniProtKB-KW"/>
</dbReference>
<dbReference type="Pfam" id="PF00144">
    <property type="entry name" value="Beta-lactamase"/>
    <property type="match status" value="1"/>
</dbReference>
<keyword evidence="2" id="KW-0378">Hydrolase</keyword>
<gene>
    <name evidence="2" type="ORF">BST47_07125</name>
</gene>